<organism evidence="4 5">
    <name type="scientific">Aureobasidium subglaciale (strain EXF-2481)</name>
    <name type="common">Aureobasidium pullulans var. subglaciale</name>
    <dbReference type="NCBI Taxonomy" id="1043005"/>
    <lineage>
        <taxon>Eukaryota</taxon>
        <taxon>Fungi</taxon>
        <taxon>Dikarya</taxon>
        <taxon>Ascomycota</taxon>
        <taxon>Pezizomycotina</taxon>
        <taxon>Dothideomycetes</taxon>
        <taxon>Dothideomycetidae</taxon>
        <taxon>Dothideales</taxon>
        <taxon>Saccotheciaceae</taxon>
        <taxon>Aureobasidium</taxon>
    </lineage>
</organism>
<feature type="domain" description="Tubulin-folding cofactor D ARM repeats" evidence="3">
    <location>
        <begin position="335"/>
        <end position="544"/>
    </location>
</feature>
<dbReference type="GeneID" id="25365064"/>
<reference evidence="4 5" key="1">
    <citation type="journal article" date="2014" name="BMC Genomics">
        <title>Genome sequencing of four Aureobasidium pullulans varieties: biotechnological potential, stress tolerance, and description of new species.</title>
        <authorList>
            <person name="Gostin Ar C."/>
            <person name="Ohm R.A."/>
            <person name="Kogej T."/>
            <person name="Sonjak S."/>
            <person name="Turk M."/>
            <person name="Zajc J."/>
            <person name="Zalar P."/>
            <person name="Grube M."/>
            <person name="Sun H."/>
            <person name="Han J."/>
            <person name="Sharma A."/>
            <person name="Chiniquy J."/>
            <person name="Ngan C.Y."/>
            <person name="Lipzen A."/>
            <person name="Barry K."/>
            <person name="Grigoriev I.V."/>
            <person name="Gunde-Cimerman N."/>
        </authorList>
    </citation>
    <scope>NUCLEOTIDE SEQUENCE [LARGE SCALE GENOMIC DNA]</scope>
    <source>
        <strain evidence="4 5">EXF-2481</strain>
    </source>
</reference>
<dbReference type="EMBL" id="KL584749">
    <property type="protein sequence ID" value="KER00202.1"/>
    <property type="molecule type" value="Genomic_DNA"/>
</dbReference>
<dbReference type="Pfam" id="PF12612">
    <property type="entry name" value="TFCD_C"/>
    <property type="match status" value="1"/>
</dbReference>
<dbReference type="GO" id="GO:0007023">
    <property type="term" value="P:post-chaperonin tubulin folding pathway"/>
    <property type="evidence" value="ECO:0007669"/>
    <property type="project" value="InterPro"/>
</dbReference>
<keyword evidence="5" id="KW-1185">Reference proteome</keyword>
<sequence>MATEVDDDLQLIRATPGLLTDLQVALKKLLWKRGNSSRVHSLVRSRDLDHVIQLVEPFQGEPQLLDAHLKSLLPAIVEAYLAVLQLPKTKKPSPLTVPLDVAASKLLYTFCKVRGEKIITGFLNNEPRYLELILTSLEDFMIRDVDAAAAWEKSYILLLWLTHLMLVPFDLSSISAAYQPSNVEHEQISLQPSVPAVTRRVLQAGVHYLSSATREQDAAARMLVRLVTRPDMQQLDLPSTVVSWALEKLLNPSTSPNSNLHTFLGPLRFLVGMTVSVDTQKVADLVPSIYSAGQRLMDDAMLAFLSSSAVTKKLVVKLLRNIALLSLKHSFDKLDDFFESSGVLEGTIEYCLQALEDRDTPVRFASSKALSMIVLRLDPGMGHEVVQAVLESFKEDMPKSSSEPDFGAANALRWHGLTLTLAHALFRRSASPHQLPEILNTLLLALSFEQRSAVGVSTGSNVRDAACFGIWSLSRRYTTKELLSVETSLIGFDFHLRAKSIIQVVATQLLLSACFDPSGNIRRGSSAALQELIGRHPDQVSNGISLVQVVDYHAVGLRQRAMVDVARNAANLDSIYREALLAALGKWRGLGSTDTTSREAAAEAMGLLSAPQIPEYVMATLDHLQEDILTSKADLEKRHGSFLAISRIVDTKMYQRLGGETRPSVEDISHLTSVWGLFDQDQALFRNHTSRATRAELPSAVAKLLSSLVELSLLCGTDHRDLSSLVPVLNQIVSGLISSSETHVLQVLPRLVKAISRLDPSTLTRSILNLHDCLSKMAHDFLGMTVQGSGRVIVLGAAFPWLHDVYGCDPLDACHLLSRIIRTAPLTEWRSIALRAIDLIMQADILGDDVYQSLVSALDTGLNDYTITERGDVGSLVRIEAVICVRQMWRSKRGQVDPTSSQLLRGNIIRLALEKMDKVRLRAASCLEETDPMLLRRTAVTDVTSYQYFLGLLEPLNDNPPAWKREAILKGSMSCAGVGAEGLLRASRMALVDTIIKGSPEMRSSCMSAFTGLLKESIAAEVETQPLLELIAHLLDTMPSVISPDDPFNWRILLSSIQKAHYKSNNISRILAAIEVYQALAEKPTIRADTLKKLASMLRTNPYPTVRTAVSECLFLVTGDQELKCVDGSKSQPYNLQVDVR</sequence>
<evidence type="ECO:0000256" key="1">
    <source>
        <dbReference type="ARBA" id="ARBA00023186"/>
    </source>
</evidence>
<dbReference type="GO" id="GO:0048487">
    <property type="term" value="F:beta-tubulin binding"/>
    <property type="evidence" value="ECO:0007669"/>
    <property type="project" value="InterPro"/>
</dbReference>
<dbReference type="OMA" id="EPHEAWH"/>
<dbReference type="InParanoid" id="A0A074ZPG4"/>
<accession>A0A074ZPG4</accession>
<evidence type="ECO:0000313" key="5">
    <source>
        <dbReference type="Proteomes" id="UP000030641"/>
    </source>
</evidence>
<gene>
    <name evidence="4" type="ORF">AUEXF2481DRAFT_34401</name>
</gene>
<dbReference type="FunCoup" id="A0A074ZPG4">
    <property type="interactions" value="160"/>
</dbReference>
<dbReference type="InterPro" id="IPR022577">
    <property type="entry name" value="TBCD_C"/>
</dbReference>
<dbReference type="PANTHER" id="PTHR12658">
    <property type="entry name" value="BETA-TUBULIN COFACTOR D"/>
    <property type="match status" value="1"/>
</dbReference>
<dbReference type="OrthoDB" id="10253476at2759"/>
<protein>
    <submittedName>
        <fullName evidence="4">Uncharacterized protein</fullName>
    </submittedName>
</protein>
<dbReference type="RefSeq" id="XP_013348696.1">
    <property type="nucleotide sequence ID" value="XM_013493242.1"/>
</dbReference>
<dbReference type="InterPro" id="IPR058033">
    <property type="entry name" value="ARM_TBCD_2nd"/>
</dbReference>
<dbReference type="Proteomes" id="UP000030641">
    <property type="component" value="Unassembled WGS sequence"/>
</dbReference>
<dbReference type="Pfam" id="PF25767">
    <property type="entry name" value="ARM_TBCD_2nd"/>
    <property type="match status" value="1"/>
</dbReference>
<dbReference type="STRING" id="1043005.A0A074ZPG4"/>
<dbReference type="SUPFAM" id="SSF48371">
    <property type="entry name" value="ARM repeat"/>
    <property type="match status" value="1"/>
</dbReference>
<feature type="domain" description="Tubulin-folding cofactor D C-terminal" evidence="2">
    <location>
        <begin position="963"/>
        <end position="1069"/>
    </location>
</feature>
<dbReference type="AlphaFoldDB" id="A0A074ZPG4"/>
<dbReference type="InterPro" id="IPR011989">
    <property type="entry name" value="ARM-like"/>
</dbReference>
<dbReference type="InterPro" id="IPR016024">
    <property type="entry name" value="ARM-type_fold"/>
</dbReference>
<dbReference type="Pfam" id="PF23579">
    <property type="entry name" value="ARM_TBCD"/>
    <property type="match status" value="1"/>
</dbReference>
<dbReference type="GO" id="GO:0000226">
    <property type="term" value="P:microtubule cytoskeleton organization"/>
    <property type="evidence" value="ECO:0007669"/>
    <property type="project" value="TreeGrafter"/>
</dbReference>
<keyword evidence="1" id="KW-0143">Chaperone</keyword>
<proteinExistence type="predicted"/>
<dbReference type="PANTHER" id="PTHR12658:SF0">
    <property type="entry name" value="TUBULIN-SPECIFIC CHAPERONE D"/>
    <property type="match status" value="1"/>
</dbReference>
<dbReference type="GO" id="GO:0005096">
    <property type="term" value="F:GTPase activator activity"/>
    <property type="evidence" value="ECO:0007669"/>
    <property type="project" value="InterPro"/>
</dbReference>
<evidence type="ECO:0000259" key="2">
    <source>
        <dbReference type="Pfam" id="PF12612"/>
    </source>
</evidence>
<dbReference type="GO" id="GO:0007021">
    <property type="term" value="P:tubulin complex assembly"/>
    <property type="evidence" value="ECO:0007669"/>
    <property type="project" value="InterPro"/>
</dbReference>
<name>A0A074ZPG4_AURSE</name>
<dbReference type="Gene3D" id="1.25.10.10">
    <property type="entry name" value="Leucine-rich Repeat Variant"/>
    <property type="match status" value="1"/>
</dbReference>
<evidence type="ECO:0000313" key="4">
    <source>
        <dbReference type="EMBL" id="KER00202.1"/>
    </source>
</evidence>
<dbReference type="InterPro" id="IPR033162">
    <property type="entry name" value="TBCD"/>
</dbReference>
<evidence type="ECO:0000259" key="3">
    <source>
        <dbReference type="Pfam" id="PF25767"/>
    </source>
</evidence>
<dbReference type="HOGENOM" id="CLU_003043_3_0_1"/>